<sequence length="128" mass="13078">MTTPAMPAGATPTRHQSQPRRRSTTLTWWSLAMIPASVVSAVLAFVLGAVLMAATGTPEGALLTSAGLEGWLAWFAVLLTFLSAPVAGVVLAVLARRSGGGGRAILALVVNGCIAAYFVVSAVGNLFL</sequence>
<feature type="region of interest" description="Disordered" evidence="1">
    <location>
        <begin position="1"/>
        <end position="21"/>
    </location>
</feature>
<keyword evidence="2" id="KW-0472">Membrane</keyword>
<dbReference type="Proteomes" id="UP001596138">
    <property type="component" value="Unassembled WGS sequence"/>
</dbReference>
<feature type="compositionally biased region" description="Low complexity" evidence="1">
    <location>
        <begin position="1"/>
        <end position="13"/>
    </location>
</feature>
<name>A0ABW1T5K8_9ACTN</name>
<evidence type="ECO:0000256" key="1">
    <source>
        <dbReference type="SAM" id="MobiDB-lite"/>
    </source>
</evidence>
<reference evidence="4" key="1">
    <citation type="journal article" date="2019" name="Int. J. Syst. Evol. Microbiol.">
        <title>The Global Catalogue of Microorganisms (GCM) 10K type strain sequencing project: providing services to taxonomists for standard genome sequencing and annotation.</title>
        <authorList>
            <consortium name="The Broad Institute Genomics Platform"/>
            <consortium name="The Broad Institute Genome Sequencing Center for Infectious Disease"/>
            <person name="Wu L."/>
            <person name="Ma J."/>
        </authorList>
    </citation>
    <scope>NUCLEOTIDE SEQUENCE [LARGE SCALE GENOMIC DNA]</scope>
    <source>
        <strain evidence="4">CGMCC 4.7317</strain>
    </source>
</reference>
<keyword evidence="2" id="KW-1133">Transmembrane helix</keyword>
<keyword evidence="4" id="KW-1185">Reference proteome</keyword>
<accession>A0ABW1T5K8</accession>
<gene>
    <name evidence="3" type="ORF">ACFQGU_16945</name>
</gene>
<evidence type="ECO:0000313" key="4">
    <source>
        <dbReference type="Proteomes" id="UP001596138"/>
    </source>
</evidence>
<evidence type="ECO:0000313" key="3">
    <source>
        <dbReference type="EMBL" id="MFC6239562.1"/>
    </source>
</evidence>
<evidence type="ECO:0000256" key="2">
    <source>
        <dbReference type="SAM" id="Phobius"/>
    </source>
</evidence>
<feature type="transmembrane region" description="Helical" evidence="2">
    <location>
        <begin position="106"/>
        <end position="127"/>
    </location>
</feature>
<feature type="transmembrane region" description="Helical" evidence="2">
    <location>
        <begin position="71"/>
        <end position="94"/>
    </location>
</feature>
<proteinExistence type="predicted"/>
<dbReference type="EMBL" id="JBHSTI010000044">
    <property type="protein sequence ID" value="MFC6239562.1"/>
    <property type="molecule type" value="Genomic_DNA"/>
</dbReference>
<organism evidence="3 4">
    <name type="scientific">Longivirga aurantiaca</name>
    <dbReference type="NCBI Taxonomy" id="1837743"/>
    <lineage>
        <taxon>Bacteria</taxon>
        <taxon>Bacillati</taxon>
        <taxon>Actinomycetota</taxon>
        <taxon>Actinomycetes</taxon>
        <taxon>Sporichthyales</taxon>
        <taxon>Sporichthyaceae</taxon>
        <taxon>Longivirga</taxon>
    </lineage>
</organism>
<keyword evidence="2" id="KW-0812">Transmembrane</keyword>
<feature type="transmembrane region" description="Helical" evidence="2">
    <location>
        <begin position="26"/>
        <end position="51"/>
    </location>
</feature>
<dbReference type="RefSeq" id="WP_386768880.1">
    <property type="nucleotide sequence ID" value="NZ_JBHSTI010000044.1"/>
</dbReference>
<comment type="caution">
    <text evidence="3">The sequence shown here is derived from an EMBL/GenBank/DDBJ whole genome shotgun (WGS) entry which is preliminary data.</text>
</comment>
<protein>
    <submittedName>
        <fullName evidence="3">Uncharacterized protein</fullName>
    </submittedName>
</protein>